<organism evidence="1 2">
    <name type="scientific">Marinobacterium stanieri</name>
    <dbReference type="NCBI Taxonomy" id="49186"/>
    <lineage>
        <taxon>Bacteria</taxon>
        <taxon>Pseudomonadati</taxon>
        <taxon>Pseudomonadota</taxon>
        <taxon>Gammaproteobacteria</taxon>
        <taxon>Oceanospirillales</taxon>
        <taxon>Oceanospirillaceae</taxon>
        <taxon>Marinobacterium</taxon>
    </lineage>
</organism>
<dbReference type="SUPFAM" id="SSF109604">
    <property type="entry name" value="HD-domain/PDEase-like"/>
    <property type="match status" value="1"/>
</dbReference>
<name>A0A1N6R4K4_9GAMM</name>
<dbReference type="eggNOG" id="COG0317">
    <property type="taxonomic scope" value="Bacteria"/>
</dbReference>
<protein>
    <submittedName>
        <fullName evidence="1">HD domain-containing protein</fullName>
    </submittedName>
</protein>
<dbReference type="EMBL" id="FTMN01000003">
    <property type="protein sequence ID" value="SIQ23840.1"/>
    <property type="molecule type" value="Genomic_DNA"/>
</dbReference>
<gene>
    <name evidence="1" type="ORF">SAMN05421647_103111</name>
</gene>
<dbReference type="Proteomes" id="UP000186895">
    <property type="component" value="Unassembled WGS sequence"/>
</dbReference>
<accession>A0A1N6R4K4</accession>
<dbReference type="PANTHER" id="PTHR46246:SF1">
    <property type="entry name" value="GUANOSINE-3',5'-BIS(DIPHOSPHATE) 3'-PYROPHOSPHOHYDROLASE MESH1"/>
    <property type="match status" value="1"/>
</dbReference>
<dbReference type="STRING" id="49186.SAMN05421647_103111"/>
<evidence type="ECO:0000313" key="2">
    <source>
        <dbReference type="Proteomes" id="UP000186895"/>
    </source>
</evidence>
<evidence type="ECO:0000313" key="1">
    <source>
        <dbReference type="EMBL" id="SIQ23840.1"/>
    </source>
</evidence>
<keyword evidence="2" id="KW-1185">Reference proteome</keyword>
<sequence>MSANDDWDGLHSLDELLGSEENVHKWRPDLFDTVAPADRATPAVSGDGEVIKPLQAKDQVEVAKVEGKSVLKSSIAPAPAPAPAPAAKPLCLIEAREYALKAHHGQQRRYTAEPYWKHLAEVAGLVASSSSVTPRGIALAWLHATVEETSLTLRDIERDFGASIADGVRCLTGSANSRIPRAARKQRYRNRLASADKDVHTVKLANIASNLASIGHFDPEFALDCYLEEKRLEVGVLVHGDEGLKVLVRRLWLEAKNKATAHFEPVGAE</sequence>
<reference evidence="1 2" key="1">
    <citation type="submission" date="2017-01" db="EMBL/GenBank/DDBJ databases">
        <authorList>
            <person name="Mah S.A."/>
            <person name="Swanson W.J."/>
            <person name="Moy G.W."/>
            <person name="Vacquier V.D."/>
        </authorList>
    </citation>
    <scope>NUCLEOTIDE SEQUENCE [LARGE SCALE GENOMIC DNA]</scope>
    <source>
        <strain evidence="1 2">DSM 7027</strain>
    </source>
</reference>
<proteinExistence type="predicted"/>
<dbReference type="RefSeq" id="WP_083702983.1">
    <property type="nucleotide sequence ID" value="NZ_FTMN01000003.1"/>
</dbReference>
<dbReference type="GO" id="GO:0008893">
    <property type="term" value="F:guanosine-3',5'-bis(diphosphate) 3'-diphosphatase activity"/>
    <property type="evidence" value="ECO:0007669"/>
    <property type="project" value="TreeGrafter"/>
</dbReference>
<dbReference type="InterPro" id="IPR052194">
    <property type="entry name" value="MESH1"/>
</dbReference>
<dbReference type="PANTHER" id="PTHR46246">
    <property type="entry name" value="GUANOSINE-3',5'-BIS(DIPHOSPHATE) 3'-PYROPHOSPHOHYDROLASE MESH1"/>
    <property type="match status" value="1"/>
</dbReference>
<dbReference type="Pfam" id="PF13328">
    <property type="entry name" value="HD_4"/>
    <property type="match status" value="1"/>
</dbReference>
<dbReference type="AlphaFoldDB" id="A0A1N6R4K4"/>
<dbReference type="Gene3D" id="1.10.3210.10">
    <property type="entry name" value="Hypothetical protein af1432"/>
    <property type="match status" value="1"/>
</dbReference>